<evidence type="ECO:0000256" key="4">
    <source>
        <dbReference type="PROSITE-ProRule" id="PRU00146"/>
    </source>
</evidence>
<keyword evidence="3" id="KW-0862">Zinc</keyword>
<proteinExistence type="predicted"/>
<dbReference type="InterPro" id="IPR013083">
    <property type="entry name" value="Znf_RING/FYVE/PHD"/>
</dbReference>
<comment type="caution">
    <text evidence="7">The sequence shown here is derived from an EMBL/GenBank/DDBJ whole genome shotgun (WGS) entry which is preliminary data.</text>
</comment>
<protein>
    <recommendedName>
        <fullName evidence="6">PHD-type domain-containing protein</fullName>
    </recommendedName>
</protein>
<feature type="non-terminal residue" evidence="7">
    <location>
        <position position="579"/>
    </location>
</feature>
<reference evidence="7 8" key="1">
    <citation type="submission" date="2022-05" db="EMBL/GenBank/DDBJ databases">
        <authorList>
            <consortium name="Genoscope - CEA"/>
            <person name="William W."/>
        </authorList>
    </citation>
    <scope>NUCLEOTIDE SEQUENCE [LARGE SCALE GENOMIC DNA]</scope>
</reference>
<dbReference type="InterPro" id="IPR019787">
    <property type="entry name" value="Znf_PHD-finger"/>
</dbReference>
<accession>A0ABN8RG60</accession>
<dbReference type="PROSITE" id="PS50016">
    <property type="entry name" value="ZF_PHD_2"/>
    <property type="match status" value="1"/>
</dbReference>
<dbReference type="EMBL" id="CALNXK010000212">
    <property type="protein sequence ID" value="CAH3176421.1"/>
    <property type="molecule type" value="Genomic_DNA"/>
</dbReference>
<dbReference type="SUPFAM" id="SSF52980">
    <property type="entry name" value="Restriction endonuclease-like"/>
    <property type="match status" value="1"/>
</dbReference>
<evidence type="ECO:0000256" key="5">
    <source>
        <dbReference type="SAM" id="MobiDB-lite"/>
    </source>
</evidence>
<dbReference type="Pfam" id="PF09588">
    <property type="entry name" value="YqaJ"/>
    <property type="match status" value="1"/>
</dbReference>
<evidence type="ECO:0000256" key="2">
    <source>
        <dbReference type="ARBA" id="ARBA00022771"/>
    </source>
</evidence>
<sequence>MSKEKDDAPQLSEYANTLDPLVKKRYMQKIACIGVDPFLISCQKYDAECLPPTESIDLVSYLVLETSHYTKEQFKAFKSLQAYNQLVSGFVQSVHGLIIAGKHVVLGKVRHSQKMNVPTVPLWNITENDGRISGAHCRGCMAGQGETCSHITSVLFYIETFNRVRGKLACTDKQCVWILPTYNKDIPFAEVQDIDFRSATKLKQKLDETVEKLDDNASCFVPGDSKTTEKQKKDIQAPTEAELNSFYETLNTCKNKPVALSLIYPYSESFVTKSRTVQAVPDLFDKKYLNTQYNELLEICAKVDIEITPEQVKIIEEDTRKQSSCNAFFRHRAGRIGASISKQACQTNPAQPSHSLIKTICYPHIFRFSNAATEHGCKHEKQALAAYELAMKERHGCGEIKCPYCLKDLDFQEYLTKQGSCLNTNMTIKEDHQYYYQLQQQLFTTGKKYNDFVVCSIKENIEFVCQRVTPNQHHWDAVLPKLTNFWRFCVLPEILGRWYTQKRSPPQKPQRPSTSDDTTKKAVKLDTAICVCNQKATANDKLIECHNNPCMNGKFFHLSCMNYKRKPNNAKTTWICPNC</sequence>
<dbReference type="Gene3D" id="3.90.320.10">
    <property type="match status" value="2"/>
</dbReference>
<dbReference type="Proteomes" id="UP001159405">
    <property type="component" value="Unassembled WGS sequence"/>
</dbReference>
<dbReference type="InterPro" id="IPR019080">
    <property type="entry name" value="YqaJ_viral_recombinase"/>
</dbReference>
<dbReference type="SUPFAM" id="SSF57903">
    <property type="entry name" value="FYVE/PHD zinc finger"/>
    <property type="match status" value="1"/>
</dbReference>
<organism evidence="7 8">
    <name type="scientific">Porites lobata</name>
    <dbReference type="NCBI Taxonomy" id="104759"/>
    <lineage>
        <taxon>Eukaryota</taxon>
        <taxon>Metazoa</taxon>
        <taxon>Cnidaria</taxon>
        <taxon>Anthozoa</taxon>
        <taxon>Hexacorallia</taxon>
        <taxon>Scleractinia</taxon>
        <taxon>Fungiina</taxon>
        <taxon>Poritidae</taxon>
        <taxon>Porites</taxon>
    </lineage>
</organism>
<dbReference type="InterPro" id="IPR011011">
    <property type="entry name" value="Znf_FYVE_PHD"/>
</dbReference>
<dbReference type="InterPro" id="IPR011604">
    <property type="entry name" value="PDDEXK-like_dom_sf"/>
</dbReference>
<name>A0ABN8RG60_9CNID</name>
<keyword evidence="1" id="KW-0479">Metal-binding</keyword>
<evidence type="ECO:0000313" key="8">
    <source>
        <dbReference type="Proteomes" id="UP001159405"/>
    </source>
</evidence>
<evidence type="ECO:0000256" key="3">
    <source>
        <dbReference type="ARBA" id="ARBA00022833"/>
    </source>
</evidence>
<dbReference type="Gene3D" id="3.30.40.10">
    <property type="entry name" value="Zinc/RING finger domain, C3HC4 (zinc finger)"/>
    <property type="match status" value="1"/>
</dbReference>
<dbReference type="CDD" id="cd22343">
    <property type="entry name" value="PDDEXK_lambda_exonuclease-like"/>
    <property type="match status" value="1"/>
</dbReference>
<dbReference type="PANTHER" id="PTHR47526:SF3">
    <property type="entry name" value="PHD-TYPE DOMAIN-CONTAINING PROTEIN"/>
    <property type="match status" value="1"/>
</dbReference>
<gene>
    <name evidence="7" type="ORF">PLOB_00018141</name>
</gene>
<dbReference type="PANTHER" id="PTHR47526">
    <property type="entry name" value="ATP-DEPENDENT DNA HELICASE"/>
    <property type="match status" value="1"/>
</dbReference>
<dbReference type="InterPro" id="IPR011335">
    <property type="entry name" value="Restrct_endonuc-II-like"/>
</dbReference>
<feature type="domain" description="PHD-type" evidence="6">
    <location>
        <begin position="527"/>
        <end position="579"/>
    </location>
</feature>
<evidence type="ECO:0000259" key="6">
    <source>
        <dbReference type="PROSITE" id="PS50016"/>
    </source>
</evidence>
<evidence type="ECO:0000313" key="7">
    <source>
        <dbReference type="EMBL" id="CAH3176421.1"/>
    </source>
</evidence>
<keyword evidence="2 4" id="KW-0863">Zinc-finger</keyword>
<feature type="region of interest" description="Disordered" evidence="5">
    <location>
        <begin position="501"/>
        <end position="520"/>
    </location>
</feature>
<keyword evidence="8" id="KW-1185">Reference proteome</keyword>
<evidence type="ECO:0000256" key="1">
    <source>
        <dbReference type="ARBA" id="ARBA00022723"/>
    </source>
</evidence>